<evidence type="ECO:0000256" key="1">
    <source>
        <dbReference type="SAM" id="Phobius"/>
    </source>
</evidence>
<name>A0A397U0Q2_9GLOM</name>
<keyword evidence="1" id="KW-0472">Membrane</keyword>
<protein>
    <submittedName>
        <fullName evidence="2">Uncharacterized protein</fullName>
    </submittedName>
</protein>
<proteinExistence type="predicted"/>
<comment type="caution">
    <text evidence="2">The sequence shown here is derived from an EMBL/GenBank/DDBJ whole genome shotgun (WGS) entry which is preliminary data.</text>
</comment>
<feature type="transmembrane region" description="Helical" evidence="1">
    <location>
        <begin position="12"/>
        <end position="34"/>
    </location>
</feature>
<sequence>MGQTWGTKFFSSGTFLVVLSARFLSLWVGQIDFFEKHIFFQDIILKDDCTVKRNLGFCLTLIVLKDFIEMTWVLMFHFYFRVIDNTYLGETFTDNYGNVNSKRYIGHESEHRHSLFRTEFLQVGDLVLSSSPNVIEMFDYVKRFNF</sequence>
<keyword evidence="1" id="KW-0812">Transmembrane</keyword>
<reference evidence="2 3" key="1">
    <citation type="submission" date="2018-06" db="EMBL/GenBank/DDBJ databases">
        <title>Comparative genomics reveals the genomic features of Rhizophagus irregularis, R. cerebriforme, R. diaphanum and Gigaspora rosea, and their symbiotic lifestyle signature.</title>
        <authorList>
            <person name="Morin E."/>
            <person name="San Clemente H."/>
            <person name="Chen E.C.H."/>
            <person name="De La Providencia I."/>
            <person name="Hainaut M."/>
            <person name="Kuo A."/>
            <person name="Kohler A."/>
            <person name="Murat C."/>
            <person name="Tang N."/>
            <person name="Roy S."/>
            <person name="Loubradou J."/>
            <person name="Henrissat B."/>
            <person name="Grigoriev I.V."/>
            <person name="Corradi N."/>
            <person name="Roux C."/>
            <person name="Martin F.M."/>
        </authorList>
    </citation>
    <scope>NUCLEOTIDE SEQUENCE [LARGE SCALE GENOMIC DNA]</scope>
    <source>
        <strain evidence="2 3">DAOM 194757</strain>
    </source>
</reference>
<keyword evidence="1" id="KW-1133">Transmembrane helix</keyword>
<gene>
    <name evidence="2" type="ORF">C2G38_2048994</name>
</gene>
<evidence type="ECO:0000313" key="2">
    <source>
        <dbReference type="EMBL" id="RIB03784.1"/>
    </source>
</evidence>
<keyword evidence="3" id="KW-1185">Reference proteome</keyword>
<accession>A0A397U0Q2</accession>
<dbReference type="AlphaFoldDB" id="A0A397U0Q2"/>
<organism evidence="2 3">
    <name type="scientific">Gigaspora rosea</name>
    <dbReference type="NCBI Taxonomy" id="44941"/>
    <lineage>
        <taxon>Eukaryota</taxon>
        <taxon>Fungi</taxon>
        <taxon>Fungi incertae sedis</taxon>
        <taxon>Mucoromycota</taxon>
        <taxon>Glomeromycotina</taxon>
        <taxon>Glomeromycetes</taxon>
        <taxon>Diversisporales</taxon>
        <taxon>Gigasporaceae</taxon>
        <taxon>Gigaspora</taxon>
    </lineage>
</organism>
<evidence type="ECO:0000313" key="3">
    <source>
        <dbReference type="Proteomes" id="UP000266673"/>
    </source>
</evidence>
<dbReference type="Proteomes" id="UP000266673">
    <property type="component" value="Unassembled WGS sequence"/>
</dbReference>
<dbReference type="EMBL" id="QKWP01002323">
    <property type="protein sequence ID" value="RIB03784.1"/>
    <property type="molecule type" value="Genomic_DNA"/>
</dbReference>